<evidence type="ECO:0000313" key="3">
    <source>
        <dbReference type="Proteomes" id="UP000838756"/>
    </source>
</evidence>
<dbReference type="Proteomes" id="UP000838756">
    <property type="component" value="Unassembled WGS sequence"/>
</dbReference>
<feature type="domain" description="Endonuclease/exonuclease/phosphatase" evidence="1">
    <location>
        <begin position="70"/>
        <end position="189"/>
    </location>
</feature>
<proteinExistence type="predicted"/>
<dbReference type="PANTHER" id="PTHR33273:SF4">
    <property type="entry name" value="ENDONUCLEASE_EXONUCLEASE_PHOSPHATASE DOMAIN-CONTAINING PROTEIN"/>
    <property type="match status" value="1"/>
</dbReference>
<protein>
    <submittedName>
        <fullName evidence="2">Jg21327 protein</fullName>
    </submittedName>
</protein>
<dbReference type="AlphaFoldDB" id="A0A8S4R063"/>
<dbReference type="EMBL" id="CAKXAJ010020956">
    <property type="protein sequence ID" value="CAH2225554.1"/>
    <property type="molecule type" value="Genomic_DNA"/>
</dbReference>
<dbReference type="Gene3D" id="3.60.10.10">
    <property type="entry name" value="Endonuclease/exonuclease/phosphatase"/>
    <property type="match status" value="1"/>
</dbReference>
<dbReference type="InterPro" id="IPR005135">
    <property type="entry name" value="Endo/exonuclease/phosphatase"/>
</dbReference>
<dbReference type="OrthoDB" id="6931282at2759"/>
<keyword evidence="3" id="KW-1185">Reference proteome</keyword>
<dbReference type="SUPFAM" id="SSF56219">
    <property type="entry name" value="DNase I-like"/>
    <property type="match status" value="1"/>
</dbReference>
<dbReference type="PANTHER" id="PTHR33273">
    <property type="entry name" value="DOMAIN-CONTAINING PROTEIN, PUTATIVE-RELATED"/>
    <property type="match status" value="1"/>
</dbReference>
<dbReference type="InterPro" id="IPR036691">
    <property type="entry name" value="Endo/exonu/phosph_ase_sf"/>
</dbReference>
<dbReference type="Pfam" id="PF14529">
    <property type="entry name" value="Exo_endo_phos_2"/>
    <property type="match status" value="1"/>
</dbReference>
<evidence type="ECO:0000313" key="2">
    <source>
        <dbReference type="EMBL" id="CAH2225554.1"/>
    </source>
</evidence>
<comment type="caution">
    <text evidence="2">The sequence shown here is derived from an EMBL/GenBank/DDBJ whole genome shotgun (WGS) entry which is preliminary data.</text>
</comment>
<organism evidence="2 3">
    <name type="scientific">Pararge aegeria aegeria</name>
    <dbReference type="NCBI Taxonomy" id="348720"/>
    <lineage>
        <taxon>Eukaryota</taxon>
        <taxon>Metazoa</taxon>
        <taxon>Ecdysozoa</taxon>
        <taxon>Arthropoda</taxon>
        <taxon>Hexapoda</taxon>
        <taxon>Insecta</taxon>
        <taxon>Pterygota</taxon>
        <taxon>Neoptera</taxon>
        <taxon>Endopterygota</taxon>
        <taxon>Lepidoptera</taxon>
        <taxon>Glossata</taxon>
        <taxon>Ditrysia</taxon>
        <taxon>Papilionoidea</taxon>
        <taxon>Nymphalidae</taxon>
        <taxon>Satyrinae</taxon>
        <taxon>Satyrini</taxon>
        <taxon>Parargina</taxon>
        <taxon>Pararge</taxon>
    </lineage>
</organism>
<sequence length="209" mass="22995">MLIQEPYVGALAHVSSRHRVVQKITQNSDKPVKSAVFVIDRDILVTENPDLISENIVACKVKIQNRIIGIVSIYLQQEQDIEEDLALVGRAIDGLNTAEVVIGGDINAKSPWWGCIAEDRRGAKTARWLASLGLEVLNEGNTPTFYTIRGATTHSSIVDVTFCSGSLYQKISSWRVDPDLVTLSDHRGIQFAISKDRALPAEAPRKTTS</sequence>
<accession>A0A8S4R063</accession>
<dbReference type="GO" id="GO:0003824">
    <property type="term" value="F:catalytic activity"/>
    <property type="evidence" value="ECO:0007669"/>
    <property type="project" value="InterPro"/>
</dbReference>
<evidence type="ECO:0000259" key="1">
    <source>
        <dbReference type="Pfam" id="PF14529"/>
    </source>
</evidence>
<name>A0A8S4R063_9NEOP</name>
<reference evidence="2" key="1">
    <citation type="submission" date="2022-03" db="EMBL/GenBank/DDBJ databases">
        <authorList>
            <person name="Lindestad O."/>
        </authorList>
    </citation>
    <scope>NUCLEOTIDE SEQUENCE</scope>
</reference>
<gene>
    <name evidence="2" type="primary">jg21327</name>
    <name evidence="2" type="ORF">PAEG_LOCUS6971</name>
</gene>